<protein>
    <recommendedName>
        <fullName evidence="2">RNase NYN domain-containing protein</fullName>
    </recommendedName>
</protein>
<evidence type="ECO:0000256" key="1">
    <source>
        <dbReference type="SAM" id="MobiDB-lite"/>
    </source>
</evidence>
<feature type="region of interest" description="Disordered" evidence="1">
    <location>
        <begin position="1"/>
        <end position="90"/>
    </location>
</feature>
<evidence type="ECO:0000259" key="2">
    <source>
        <dbReference type="Pfam" id="PF11977"/>
    </source>
</evidence>
<dbReference type="PANTHER" id="PTHR12876">
    <property type="entry name" value="N4BP1-RELATED"/>
    <property type="match status" value="1"/>
</dbReference>
<proteinExistence type="predicted"/>
<dbReference type="EMBL" id="OU895877">
    <property type="protein sequence ID" value="CAH1715100.1"/>
    <property type="molecule type" value="Genomic_DNA"/>
</dbReference>
<keyword evidence="4" id="KW-1185">Reference proteome</keyword>
<dbReference type="InterPro" id="IPR051101">
    <property type="entry name" value="ZC3H12/N4BP1_RNase_Reg"/>
</dbReference>
<organism evidence="3 4">
    <name type="scientific">Chironomus riparius</name>
    <dbReference type="NCBI Taxonomy" id="315576"/>
    <lineage>
        <taxon>Eukaryota</taxon>
        <taxon>Metazoa</taxon>
        <taxon>Ecdysozoa</taxon>
        <taxon>Arthropoda</taxon>
        <taxon>Hexapoda</taxon>
        <taxon>Insecta</taxon>
        <taxon>Pterygota</taxon>
        <taxon>Neoptera</taxon>
        <taxon>Endopterygota</taxon>
        <taxon>Diptera</taxon>
        <taxon>Nematocera</taxon>
        <taxon>Chironomoidea</taxon>
        <taxon>Chironomidae</taxon>
        <taxon>Chironominae</taxon>
        <taxon>Chironomus</taxon>
    </lineage>
</organism>
<gene>
    <name evidence="3" type="ORF">CHIRRI_LOCUS3728</name>
</gene>
<dbReference type="Pfam" id="PF11977">
    <property type="entry name" value="RNase_Zc3h12a"/>
    <property type="match status" value="1"/>
</dbReference>
<name>A0A9P0IRN4_9DIPT</name>
<reference evidence="3" key="2">
    <citation type="submission" date="2022-10" db="EMBL/GenBank/DDBJ databases">
        <authorList>
            <consortium name="ENA_rothamsted_submissions"/>
            <consortium name="culmorum"/>
            <person name="King R."/>
        </authorList>
    </citation>
    <scope>NUCLEOTIDE SEQUENCE</scope>
</reference>
<feature type="domain" description="RNase NYN" evidence="2">
    <location>
        <begin position="399"/>
        <end position="555"/>
    </location>
</feature>
<dbReference type="AlphaFoldDB" id="A0A9P0IRN4"/>
<dbReference type="GO" id="GO:0003729">
    <property type="term" value="F:mRNA binding"/>
    <property type="evidence" value="ECO:0007669"/>
    <property type="project" value="TreeGrafter"/>
</dbReference>
<accession>A0A9P0IRN4</accession>
<evidence type="ECO:0000313" key="4">
    <source>
        <dbReference type="Proteomes" id="UP001153620"/>
    </source>
</evidence>
<dbReference type="InterPro" id="IPR021869">
    <property type="entry name" value="RNase_Zc3h12_NYN"/>
</dbReference>
<feature type="compositionally biased region" description="Polar residues" evidence="1">
    <location>
        <begin position="37"/>
        <end position="56"/>
    </location>
</feature>
<dbReference type="Gene3D" id="3.40.50.11980">
    <property type="match status" value="1"/>
</dbReference>
<sequence length="559" mass="63602">MKNKRSVKQEKQQNNGGKKRITRRRRGKGKKNKNKLNESPTTSNNIQQHQNFNNSQFRKKVPKMDLRPLKRLNRGLNNFHQKTPRVKKRPNRTLKKMRNNQANPSFLDALSEYKRVRVMNRQNAPSTSKDNQENLKAYQSVTIISDDDLEDGEIIEDKVTQYVSLIADSFKEVERSKMIKDKKSPDSSYENQPIFYVDKSADSFSEVPLYKPLTGSFVQPMEVDDSVIVVNDTHSNSDDSVIIIEDKSPIKQPNFTAGSDFIALSPIPHELTKLPEMSSKEKRRERQKARVKTWKQKKMVEKVLELQSNGLLDGIAPIRVSNTNNGTSTINNLHAIPKPTNLPSTSQDIPTLSQVVQSMNNPVQTVTLNPSSMFRPQLNTAPVMHSTPVTVKPPIEREKRKILIDGSNVAMGFTASEIGKKAMGNDYREFSAEALKQVVTYFEDKGFQVKAVVPEFRVRRDKSSNHALMVELLEASKLITTPSKSYDDLILLESAAKLNAAIVSNDLFRDVKNIKKSQKDVMEVIDKRQIRYNWVFGEFILADDPYGRAGPKLDDILFK</sequence>
<dbReference type="PANTHER" id="PTHR12876:SF35">
    <property type="entry name" value="LD08718P-RELATED"/>
    <property type="match status" value="1"/>
</dbReference>
<evidence type="ECO:0000313" key="3">
    <source>
        <dbReference type="EMBL" id="CAH1715100.1"/>
    </source>
</evidence>
<dbReference type="GO" id="GO:0036464">
    <property type="term" value="C:cytoplasmic ribonucleoprotein granule"/>
    <property type="evidence" value="ECO:0007669"/>
    <property type="project" value="TreeGrafter"/>
</dbReference>
<dbReference type="GO" id="GO:0005634">
    <property type="term" value="C:nucleus"/>
    <property type="evidence" value="ECO:0007669"/>
    <property type="project" value="TreeGrafter"/>
</dbReference>
<dbReference type="Proteomes" id="UP001153620">
    <property type="component" value="Chromosome 1"/>
</dbReference>
<reference evidence="3" key="1">
    <citation type="submission" date="2022-01" db="EMBL/GenBank/DDBJ databases">
        <authorList>
            <person name="King R."/>
        </authorList>
    </citation>
    <scope>NUCLEOTIDE SEQUENCE</scope>
</reference>
<dbReference type="GO" id="GO:0004521">
    <property type="term" value="F:RNA endonuclease activity"/>
    <property type="evidence" value="ECO:0007669"/>
    <property type="project" value="TreeGrafter"/>
</dbReference>
<feature type="compositionally biased region" description="Basic residues" evidence="1">
    <location>
        <begin position="17"/>
        <end position="34"/>
    </location>
</feature>